<organism evidence="1 2">
    <name type="scientific">Pyropia yezoensis</name>
    <name type="common">Susabi-nori</name>
    <name type="synonym">Porphyra yezoensis</name>
    <dbReference type="NCBI Taxonomy" id="2788"/>
    <lineage>
        <taxon>Eukaryota</taxon>
        <taxon>Rhodophyta</taxon>
        <taxon>Bangiophyceae</taxon>
        <taxon>Bangiales</taxon>
        <taxon>Bangiaceae</taxon>
        <taxon>Pyropia</taxon>
    </lineage>
</organism>
<evidence type="ECO:0000313" key="2">
    <source>
        <dbReference type="Proteomes" id="UP000798662"/>
    </source>
</evidence>
<protein>
    <submittedName>
        <fullName evidence="1">Uncharacterized protein</fullName>
    </submittedName>
</protein>
<comment type="caution">
    <text evidence="1">The sequence shown here is derived from an EMBL/GenBank/DDBJ whole genome shotgun (WGS) entry which is preliminary data.</text>
</comment>
<sequence>MVVEVGAGGGGAADGGGDGRRRVIPPPPPPGGVDWAPLDAGHDRIAGLAAELEGALATLHRLQEAFEGAVGAQRKALRALPDDLSEPDGGGGLASGLGGGMWARGLVGGGRVLGEGGGVVAEAVAAADAAGPPGVVGAGGAPAASDGGEAAVTPAVAAGGGGGGSGSGSGSGSRVGGAANGAAPADVAAGVGGHGTVVGGGGGGSAGGTSALPPAVREAASAPLPPLERQRATVRRYRALLAGVSALEPATGGGFVRLFLGMINVRFARRKERVAFKREYEGLKLTLAPIFVVASAACLALPAVRWLHMLLQLALVYYYVSLALRENILRANGSNIKRWWIIHHYMTLAQGVVLLTWQPGPSYGLFSPRLHAFGVYNAVLQILQTRYQMARLYALRSLGRVGEMDVASSDGTQIHWSESMRFLIGFILFGHAMQLYLAVALAGIWRLYPSEVHAGLCGALFFATFVGNFVTTLRVLREKNRRGGGGGAPRGGGDNGGTPTEQARVE</sequence>
<gene>
    <name evidence="1" type="ORF">I4F81_005002</name>
</gene>
<evidence type="ECO:0000313" key="1">
    <source>
        <dbReference type="EMBL" id="KAK1862428.1"/>
    </source>
</evidence>
<keyword evidence="2" id="KW-1185">Reference proteome</keyword>
<accession>A0ACC3BXW4</accession>
<name>A0ACC3BXW4_PYRYE</name>
<dbReference type="EMBL" id="CM020618">
    <property type="protein sequence ID" value="KAK1862428.1"/>
    <property type="molecule type" value="Genomic_DNA"/>
</dbReference>
<proteinExistence type="predicted"/>
<dbReference type="Proteomes" id="UP000798662">
    <property type="component" value="Chromosome 1"/>
</dbReference>
<reference evidence="1" key="1">
    <citation type="submission" date="2019-11" db="EMBL/GenBank/DDBJ databases">
        <title>Nori genome reveals adaptations in red seaweeds to the harsh intertidal environment.</title>
        <authorList>
            <person name="Wang D."/>
            <person name="Mao Y."/>
        </authorList>
    </citation>
    <scope>NUCLEOTIDE SEQUENCE</scope>
    <source>
        <tissue evidence="1">Gametophyte</tissue>
    </source>
</reference>